<keyword evidence="3" id="KW-1185">Reference proteome</keyword>
<dbReference type="RefSeq" id="WP_133847278.1">
    <property type="nucleotide sequence ID" value="NZ_SNXZ01000001.1"/>
</dbReference>
<comment type="caution">
    <text evidence="2">The sequence shown here is derived from an EMBL/GenBank/DDBJ whole genome shotgun (WGS) entry which is preliminary data.</text>
</comment>
<proteinExistence type="predicted"/>
<dbReference type="EMBL" id="SNXZ01000001">
    <property type="protein sequence ID" value="TDQ04365.1"/>
    <property type="molecule type" value="Genomic_DNA"/>
</dbReference>
<dbReference type="AlphaFoldDB" id="A0A4V3D043"/>
<gene>
    <name evidence="2" type="ORF">EV186_101311</name>
</gene>
<dbReference type="OrthoDB" id="3430276at2"/>
<evidence type="ECO:0000313" key="2">
    <source>
        <dbReference type="EMBL" id="TDQ04365.1"/>
    </source>
</evidence>
<sequence length="62" mass="6869">MTSGTNGNEVWVRSSRCSPNNNCVELRLSPESVRVRDSKAGEGPQLAFDQSSWRAFLTVAIR</sequence>
<dbReference type="Pfam" id="PF04149">
    <property type="entry name" value="DUF397"/>
    <property type="match status" value="1"/>
</dbReference>
<feature type="domain" description="DUF397" evidence="1">
    <location>
        <begin position="10"/>
        <end position="58"/>
    </location>
</feature>
<evidence type="ECO:0000313" key="3">
    <source>
        <dbReference type="Proteomes" id="UP000295444"/>
    </source>
</evidence>
<organism evidence="2 3">
    <name type="scientific">Labedaea rhizosphaerae</name>
    <dbReference type="NCBI Taxonomy" id="598644"/>
    <lineage>
        <taxon>Bacteria</taxon>
        <taxon>Bacillati</taxon>
        <taxon>Actinomycetota</taxon>
        <taxon>Actinomycetes</taxon>
        <taxon>Pseudonocardiales</taxon>
        <taxon>Pseudonocardiaceae</taxon>
        <taxon>Labedaea</taxon>
    </lineage>
</organism>
<accession>A0A4V3D043</accession>
<protein>
    <submittedName>
        <fullName evidence="2">Uncharacterized protein DUF397</fullName>
    </submittedName>
</protein>
<dbReference type="InterPro" id="IPR007278">
    <property type="entry name" value="DUF397"/>
</dbReference>
<name>A0A4V3D043_LABRH</name>
<dbReference type="Proteomes" id="UP000295444">
    <property type="component" value="Unassembled WGS sequence"/>
</dbReference>
<reference evidence="2 3" key="1">
    <citation type="submission" date="2019-03" db="EMBL/GenBank/DDBJ databases">
        <title>Genomic Encyclopedia of Type Strains, Phase IV (KMG-IV): sequencing the most valuable type-strain genomes for metagenomic binning, comparative biology and taxonomic classification.</title>
        <authorList>
            <person name="Goeker M."/>
        </authorList>
    </citation>
    <scope>NUCLEOTIDE SEQUENCE [LARGE SCALE GENOMIC DNA]</scope>
    <source>
        <strain evidence="2 3">DSM 45361</strain>
    </source>
</reference>
<evidence type="ECO:0000259" key="1">
    <source>
        <dbReference type="Pfam" id="PF04149"/>
    </source>
</evidence>